<dbReference type="Gene3D" id="3.30.60.20">
    <property type="match status" value="1"/>
</dbReference>
<proteinExistence type="predicted"/>
<name>A0ABM0SE57_GALVR</name>
<dbReference type="InterPro" id="IPR002219">
    <property type="entry name" value="PKC_DAG/PE"/>
</dbReference>
<keyword evidence="5" id="KW-0862">Zinc</keyword>
<evidence type="ECO:0000313" key="8">
    <source>
        <dbReference type="RefSeq" id="XP_008591148.1"/>
    </source>
</evidence>
<dbReference type="PANTHER" id="PTHR22988">
    <property type="entry name" value="MYOTONIC DYSTROPHY S/T KINASE-RELATED"/>
    <property type="match status" value="1"/>
</dbReference>
<dbReference type="Pfam" id="PF00130">
    <property type="entry name" value="C1_1"/>
    <property type="match status" value="1"/>
</dbReference>
<dbReference type="InterPro" id="IPR011993">
    <property type="entry name" value="PH-like_dom_sf"/>
</dbReference>
<reference evidence="8" key="1">
    <citation type="submission" date="2025-08" db="UniProtKB">
        <authorList>
            <consortium name="RefSeq"/>
        </authorList>
    </citation>
    <scope>IDENTIFICATION</scope>
</reference>
<keyword evidence="4" id="KW-0808">Transferase</keyword>
<dbReference type="Pfam" id="PF25346">
    <property type="entry name" value="PH_MRCK"/>
    <property type="match status" value="1"/>
</dbReference>
<dbReference type="InterPro" id="IPR046349">
    <property type="entry name" value="C1-like_sf"/>
</dbReference>
<evidence type="ECO:0000256" key="5">
    <source>
        <dbReference type="ARBA" id="ARBA00022833"/>
    </source>
</evidence>
<evidence type="ECO:0000259" key="6">
    <source>
        <dbReference type="PROSITE" id="PS50081"/>
    </source>
</evidence>
<dbReference type="PROSITE" id="PS50081">
    <property type="entry name" value="ZF_DAG_PE_2"/>
    <property type="match status" value="1"/>
</dbReference>
<evidence type="ECO:0000256" key="3">
    <source>
        <dbReference type="ARBA" id="ARBA00022723"/>
    </source>
</evidence>
<keyword evidence="4" id="KW-0418">Kinase</keyword>
<evidence type="ECO:0000256" key="1">
    <source>
        <dbReference type="ARBA" id="ARBA00022527"/>
    </source>
</evidence>
<dbReference type="PRINTS" id="PR00008">
    <property type="entry name" value="DAGPEDOMAIN"/>
</dbReference>
<evidence type="ECO:0000313" key="7">
    <source>
        <dbReference type="Proteomes" id="UP000694923"/>
    </source>
</evidence>
<feature type="domain" description="Phorbol-ester/DAG-type" evidence="6">
    <location>
        <begin position="187"/>
        <end position="237"/>
    </location>
</feature>
<protein>
    <submittedName>
        <fullName evidence="8">Serine/threonine-protein kinase MRCK alpha-like</fullName>
    </submittedName>
</protein>
<keyword evidence="1" id="KW-0723">Serine/threonine-protein kinase</keyword>
<dbReference type="InterPro" id="IPR050839">
    <property type="entry name" value="Rho-assoc_Ser/Thr_Kinase"/>
</dbReference>
<sequence length="312" mass="35168">MSKERMPLLHRLRDYKPLHNTSGSIRDEKDIQGLTLGITKEVESLRNFSLVPGARKTPGEMQRFDKLDMSAMLKLESSLDRQWPSRQVLPEGTRVAFTCEMKAKKKYQSDAGLEIEHLNKGEELRPKRVWGIGQQDSSPSSWALFNTTRNAVAQEEIIDSAHLPVHTPTIKRKEYHSRILFPPKSKTHQFFLTTFTAPTKCQQCTSLMVGLIRQGCVCDACGFSCHTACVEKAPRACPVPSQQKKGPLCLDPRKGVGTAYEGHVWIPKEAGLKKGWQRALAIVCDFKLFLYNTNEEEVSESSAVVSHVIDMR</sequence>
<organism evidence="7 8">
    <name type="scientific">Galeopterus variegatus</name>
    <name type="common">Malayan flying lemur</name>
    <name type="synonym">Cynocephalus variegatus</name>
    <dbReference type="NCBI Taxonomy" id="482537"/>
    <lineage>
        <taxon>Eukaryota</taxon>
        <taxon>Metazoa</taxon>
        <taxon>Chordata</taxon>
        <taxon>Craniata</taxon>
        <taxon>Vertebrata</taxon>
        <taxon>Euteleostomi</taxon>
        <taxon>Mammalia</taxon>
        <taxon>Eutheria</taxon>
        <taxon>Euarchontoglires</taxon>
        <taxon>Dermoptera</taxon>
        <taxon>Cynocephalidae</taxon>
        <taxon>Galeopterus</taxon>
    </lineage>
</organism>
<accession>A0ABM0SE57</accession>
<dbReference type="RefSeq" id="XP_008591148.1">
    <property type="nucleotide sequence ID" value="XM_008592926.1"/>
</dbReference>
<evidence type="ECO:0000256" key="4">
    <source>
        <dbReference type="ARBA" id="ARBA00022777"/>
    </source>
</evidence>
<dbReference type="SUPFAM" id="SSF57889">
    <property type="entry name" value="Cysteine-rich domain"/>
    <property type="match status" value="1"/>
</dbReference>
<dbReference type="InterPro" id="IPR057529">
    <property type="entry name" value="MRCK/ROCK_PH"/>
</dbReference>
<dbReference type="Gene3D" id="2.30.29.30">
    <property type="entry name" value="Pleckstrin-homology domain (PH domain)/Phosphotyrosine-binding domain (PTB)"/>
    <property type="match status" value="1"/>
</dbReference>
<dbReference type="InterPro" id="IPR020454">
    <property type="entry name" value="DAG/PE-bd"/>
</dbReference>
<keyword evidence="2" id="KW-0597">Phosphoprotein</keyword>
<dbReference type="PANTHER" id="PTHR22988:SF31">
    <property type="entry name" value="SERINE_THREONINE-PROTEIN KINASE MRCK ALPHA"/>
    <property type="match status" value="1"/>
</dbReference>
<dbReference type="PROSITE" id="PS00479">
    <property type="entry name" value="ZF_DAG_PE_1"/>
    <property type="match status" value="1"/>
</dbReference>
<gene>
    <name evidence="8" type="primary">LOC103608495</name>
</gene>
<dbReference type="SMART" id="SM00109">
    <property type="entry name" value="C1"/>
    <property type="match status" value="1"/>
</dbReference>
<dbReference type="GeneID" id="103608495"/>
<dbReference type="Proteomes" id="UP000694923">
    <property type="component" value="Unplaced"/>
</dbReference>
<keyword evidence="7" id="KW-1185">Reference proteome</keyword>
<evidence type="ECO:0000256" key="2">
    <source>
        <dbReference type="ARBA" id="ARBA00022553"/>
    </source>
</evidence>
<keyword evidence="3" id="KW-0479">Metal-binding</keyword>